<evidence type="ECO:0000259" key="9">
    <source>
        <dbReference type="PROSITE" id="PS51751"/>
    </source>
</evidence>
<dbReference type="PANTHER" id="PTHR31204">
    <property type="entry name" value="SIGMA INTRACELLULAR RECEPTOR 2"/>
    <property type="match status" value="1"/>
</dbReference>
<evidence type="ECO:0000256" key="8">
    <source>
        <dbReference type="SAM" id="Phobius"/>
    </source>
</evidence>
<dbReference type="GO" id="GO:0005789">
    <property type="term" value="C:endoplasmic reticulum membrane"/>
    <property type="evidence" value="ECO:0007669"/>
    <property type="project" value="UniProtKB-SubCell"/>
</dbReference>
<feature type="transmembrane region" description="Helical" evidence="8">
    <location>
        <begin position="113"/>
        <end position="133"/>
    </location>
</feature>
<dbReference type="PROSITE" id="PS51751">
    <property type="entry name" value="EXPERA"/>
    <property type="match status" value="1"/>
</dbReference>
<proteinExistence type="inferred from homology"/>
<dbReference type="KEGG" id="mng:MNEG_5406"/>
<comment type="subcellular location">
    <subcellularLocation>
        <location evidence="1">Endoplasmic reticulum membrane</location>
        <topology evidence="1">Multi-pass membrane protein</topology>
    </subcellularLocation>
</comment>
<organism evidence="10 11">
    <name type="scientific">Monoraphidium neglectum</name>
    <dbReference type="NCBI Taxonomy" id="145388"/>
    <lineage>
        <taxon>Eukaryota</taxon>
        <taxon>Viridiplantae</taxon>
        <taxon>Chlorophyta</taxon>
        <taxon>core chlorophytes</taxon>
        <taxon>Chlorophyceae</taxon>
        <taxon>CS clade</taxon>
        <taxon>Sphaeropleales</taxon>
        <taxon>Selenastraceae</taxon>
        <taxon>Monoraphidium</taxon>
    </lineage>
</organism>
<dbReference type="OrthoDB" id="433124at2759"/>
<dbReference type="Pfam" id="PF05241">
    <property type="entry name" value="EBP"/>
    <property type="match status" value="1"/>
</dbReference>
<reference evidence="10 11" key="1">
    <citation type="journal article" date="2013" name="BMC Genomics">
        <title>Reconstruction of the lipid metabolism for the microalga Monoraphidium neglectum from its genome sequence reveals characteristics suitable for biofuel production.</title>
        <authorList>
            <person name="Bogen C."/>
            <person name="Al-Dilaimi A."/>
            <person name="Albersmeier A."/>
            <person name="Wichmann J."/>
            <person name="Grundmann M."/>
            <person name="Rupp O."/>
            <person name="Lauersen K.J."/>
            <person name="Blifernez-Klassen O."/>
            <person name="Kalinowski J."/>
            <person name="Goesmann A."/>
            <person name="Mussgnug J.H."/>
            <person name="Kruse O."/>
        </authorList>
    </citation>
    <scope>NUCLEOTIDE SEQUENCE [LARGE SCALE GENOMIC DNA]</scope>
    <source>
        <strain evidence="10 11">SAG 48.87</strain>
    </source>
</reference>
<evidence type="ECO:0000256" key="3">
    <source>
        <dbReference type="ARBA" id="ARBA00022692"/>
    </source>
</evidence>
<evidence type="ECO:0000313" key="10">
    <source>
        <dbReference type="EMBL" id="KIZ02554.1"/>
    </source>
</evidence>
<accession>A0A0D2L6J6</accession>
<keyword evidence="3 7" id="KW-0812">Transmembrane</keyword>
<keyword evidence="5 7" id="KW-1133">Transmembrane helix</keyword>
<gene>
    <name evidence="10" type="ORF">MNEG_5406</name>
</gene>
<dbReference type="InterPro" id="IPR016964">
    <property type="entry name" value="Sigma2_recept"/>
</dbReference>
<dbReference type="EMBL" id="KK101021">
    <property type="protein sequence ID" value="KIZ02554.1"/>
    <property type="molecule type" value="Genomic_DNA"/>
</dbReference>
<keyword evidence="11" id="KW-1185">Reference proteome</keyword>
<feature type="transmembrane region" description="Helical" evidence="8">
    <location>
        <begin position="46"/>
        <end position="69"/>
    </location>
</feature>
<dbReference type="InterPro" id="IPR033118">
    <property type="entry name" value="EXPERA"/>
</dbReference>
<feature type="domain" description="EXPERA" evidence="9">
    <location>
        <begin position="1"/>
        <end position="127"/>
    </location>
</feature>
<feature type="transmembrane region" description="Helical" evidence="8">
    <location>
        <begin position="81"/>
        <end position="101"/>
    </location>
</feature>
<keyword evidence="4" id="KW-0256">Endoplasmic reticulum</keyword>
<dbReference type="AlphaFoldDB" id="A0A0D2L6J6"/>
<dbReference type="PANTHER" id="PTHR31204:SF1">
    <property type="entry name" value="SIGMA INTRACELLULAR RECEPTOR 2"/>
    <property type="match status" value="1"/>
</dbReference>
<keyword evidence="6 7" id="KW-0472">Membrane</keyword>
<dbReference type="Proteomes" id="UP000054498">
    <property type="component" value="Unassembled WGS sequence"/>
</dbReference>
<dbReference type="PIRSF" id="PIRSF031032">
    <property type="entry name" value="TMP_97_prd"/>
    <property type="match status" value="1"/>
</dbReference>
<dbReference type="RefSeq" id="XP_013901573.1">
    <property type="nucleotide sequence ID" value="XM_014046119.1"/>
</dbReference>
<comment type="similarity">
    <text evidence="2">Belongs to the TMEM97/sigma-2 receptor family.</text>
</comment>
<sequence>MLTAHARPRAVLPEQYAKDFPQFAKDLLQWHIKTNGDHLVRDNPTWFVTFVWCEVCIQLPFFLIATYAYIAGKSWIRIPAIMYGVHAATTVLPMLAEFHLASHITAAQKQALIAMYGAYAVIPMLLALNMALCRVPFPAAKKKKTA</sequence>
<evidence type="ECO:0000256" key="6">
    <source>
        <dbReference type="ARBA" id="ARBA00023136"/>
    </source>
</evidence>
<evidence type="ECO:0000256" key="7">
    <source>
        <dbReference type="PROSITE-ProRule" id="PRU01087"/>
    </source>
</evidence>
<evidence type="ECO:0000256" key="5">
    <source>
        <dbReference type="ARBA" id="ARBA00022989"/>
    </source>
</evidence>
<dbReference type="InterPro" id="IPR051987">
    <property type="entry name" value="Sigma-2_receptor-like"/>
</dbReference>
<evidence type="ECO:0000256" key="2">
    <source>
        <dbReference type="ARBA" id="ARBA00009096"/>
    </source>
</evidence>
<evidence type="ECO:0000256" key="1">
    <source>
        <dbReference type="ARBA" id="ARBA00004477"/>
    </source>
</evidence>
<name>A0A0D2L6J6_9CHLO</name>
<evidence type="ECO:0000256" key="4">
    <source>
        <dbReference type="ARBA" id="ARBA00022824"/>
    </source>
</evidence>
<protein>
    <submittedName>
        <fullName evidence="10">Transmembrane protein 97</fullName>
    </submittedName>
</protein>
<evidence type="ECO:0000313" key="11">
    <source>
        <dbReference type="Proteomes" id="UP000054498"/>
    </source>
</evidence>
<dbReference type="GeneID" id="25738283"/>